<gene>
    <name evidence="2" type="ORF">OH76DRAFT_612620</name>
</gene>
<feature type="region of interest" description="Disordered" evidence="1">
    <location>
        <begin position="184"/>
        <end position="213"/>
    </location>
</feature>
<evidence type="ECO:0000313" key="3">
    <source>
        <dbReference type="Proteomes" id="UP000256964"/>
    </source>
</evidence>
<dbReference type="OrthoDB" id="3268823at2759"/>
<organism evidence="2 3">
    <name type="scientific">Lentinus brumalis</name>
    <dbReference type="NCBI Taxonomy" id="2498619"/>
    <lineage>
        <taxon>Eukaryota</taxon>
        <taxon>Fungi</taxon>
        <taxon>Dikarya</taxon>
        <taxon>Basidiomycota</taxon>
        <taxon>Agaricomycotina</taxon>
        <taxon>Agaricomycetes</taxon>
        <taxon>Polyporales</taxon>
        <taxon>Polyporaceae</taxon>
        <taxon>Lentinus</taxon>
    </lineage>
</organism>
<accession>A0A371DV21</accession>
<evidence type="ECO:0000313" key="2">
    <source>
        <dbReference type="EMBL" id="RDX56318.1"/>
    </source>
</evidence>
<evidence type="ECO:0000256" key="1">
    <source>
        <dbReference type="SAM" id="MobiDB-lite"/>
    </source>
</evidence>
<dbReference type="EMBL" id="KZ857381">
    <property type="protein sequence ID" value="RDX56318.1"/>
    <property type="molecule type" value="Genomic_DNA"/>
</dbReference>
<keyword evidence="3" id="KW-1185">Reference proteome</keyword>
<name>A0A371DV21_9APHY</name>
<proteinExistence type="predicted"/>
<reference evidence="2 3" key="1">
    <citation type="journal article" date="2018" name="Biotechnol. Biofuels">
        <title>Integrative visual omics of the white-rot fungus Polyporus brumalis exposes the biotechnological potential of its oxidative enzymes for delignifying raw plant biomass.</title>
        <authorList>
            <person name="Miyauchi S."/>
            <person name="Rancon A."/>
            <person name="Drula E."/>
            <person name="Hage H."/>
            <person name="Chaduli D."/>
            <person name="Favel A."/>
            <person name="Grisel S."/>
            <person name="Henrissat B."/>
            <person name="Herpoel-Gimbert I."/>
            <person name="Ruiz-Duenas F.J."/>
            <person name="Chevret D."/>
            <person name="Hainaut M."/>
            <person name="Lin J."/>
            <person name="Wang M."/>
            <person name="Pangilinan J."/>
            <person name="Lipzen A."/>
            <person name="Lesage-Meessen L."/>
            <person name="Navarro D."/>
            <person name="Riley R."/>
            <person name="Grigoriev I.V."/>
            <person name="Zhou S."/>
            <person name="Raouche S."/>
            <person name="Rosso M.N."/>
        </authorList>
    </citation>
    <scope>NUCLEOTIDE SEQUENCE [LARGE SCALE GENOMIC DNA]</scope>
    <source>
        <strain evidence="2 3">BRFM 1820</strain>
    </source>
</reference>
<dbReference type="Proteomes" id="UP000256964">
    <property type="component" value="Unassembled WGS sequence"/>
</dbReference>
<sequence>MLREFNPVAVCTCILTRIIATTSAGMSTARASSSTASTRVKTSFPLSAVTGGSTGKHVDIVGGVGSLLGFFNKIAVPKLPLERTDVSNVAGVLLPLSPVSLLPSLFANIRYSRWSTGGAYAQTVSSVQLRVPRRPFRTLLKTPLRPFRALLSRPRTSKQTLPGTGSHSTAVTALTLPPLARGFNAPGYSEQGQRHAPPRRVWSGSPAHQAVQGDQGQRSFPWCSASCCGRRWSLVGGRSEEGTVHLCDKRSTTGAEFPMCVVKPMSEPRGTKPLLVRTVMSPVLVLVGNRS</sequence>
<dbReference type="AlphaFoldDB" id="A0A371DV21"/>
<protein>
    <submittedName>
        <fullName evidence="2">Uncharacterized protein</fullName>
    </submittedName>
</protein>